<sequence>MYNIRAYNSNFSFASMDVKVDEELANMTSGVYTFCAHETLYHNIDQLISRDGKSRYLQLYFYDGEAEISQRSSWKNVDRRIIQKLTHILASNLYVRTFKHLSDLGPLDNYRVTLNASVELDQRVYNKSTTSEAVVIWVEGNDNITAYKRSIIVYGRSNYSTEIQPHFGCYDPLLYPLFFPNGESGWHPKIPRYGVAIDEIHSDNEDNDEGSEGRSTISMREYYCYKFQIRSNDNVILMGGRLFQQFAVDTYIKIETTRLIFVEKNQTKIRADLYQGVVDCFNVGEAQLSRVGQRVMLPASFIGGPRDMRRRFMDAMALVQDDGRPDIFLTMTCNPKWKEIKDELLPGQ</sequence>
<dbReference type="PANTHER" id="PTHR45786">
    <property type="entry name" value="DNA BINDING PROTEIN-LIKE"/>
    <property type="match status" value="1"/>
</dbReference>
<dbReference type="PANTHER" id="PTHR45786:SF78">
    <property type="entry name" value="ATP-DEPENDENT DNA HELICASE"/>
    <property type="match status" value="1"/>
</dbReference>
<organism evidence="2 3">
    <name type="scientific">Lactuca sativa</name>
    <name type="common">Garden lettuce</name>
    <dbReference type="NCBI Taxonomy" id="4236"/>
    <lineage>
        <taxon>Eukaryota</taxon>
        <taxon>Viridiplantae</taxon>
        <taxon>Streptophyta</taxon>
        <taxon>Embryophyta</taxon>
        <taxon>Tracheophyta</taxon>
        <taxon>Spermatophyta</taxon>
        <taxon>Magnoliopsida</taxon>
        <taxon>eudicotyledons</taxon>
        <taxon>Gunneridae</taxon>
        <taxon>Pentapetalae</taxon>
        <taxon>asterids</taxon>
        <taxon>campanulids</taxon>
        <taxon>Asterales</taxon>
        <taxon>Asteraceae</taxon>
        <taxon>Cichorioideae</taxon>
        <taxon>Cichorieae</taxon>
        <taxon>Lactucinae</taxon>
        <taxon>Lactuca</taxon>
    </lineage>
</organism>
<gene>
    <name evidence="2" type="ORF">LSAT_V11C200092920</name>
</gene>
<comment type="caution">
    <text evidence="2">The sequence shown here is derived from an EMBL/GenBank/DDBJ whole genome shotgun (WGS) entry which is preliminary data.</text>
</comment>
<dbReference type="EMBL" id="NBSK02000002">
    <property type="protein sequence ID" value="KAJ0222984.1"/>
    <property type="molecule type" value="Genomic_DNA"/>
</dbReference>
<evidence type="ECO:0000259" key="1">
    <source>
        <dbReference type="Pfam" id="PF14214"/>
    </source>
</evidence>
<protein>
    <recommendedName>
        <fullName evidence="1">Helitron helicase-like domain-containing protein</fullName>
    </recommendedName>
</protein>
<evidence type="ECO:0000313" key="3">
    <source>
        <dbReference type="Proteomes" id="UP000235145"/>
    </source>
</evidence>
<proteinExistence type="predicted"/>
<dbReference type="Pfam" id="PF14214">
    <property type="entry name" value="Helitron_like_N"/>
    <property type="match status" value="1"/>
</dbReference>
<reference evidence="2 3" key="1">
    <citation type="journal article" date="2017" name="Nat. Commun.">
        <title>Genome assembly with in vitro proximity ligation data and whole-genome triplication in lettuce.</title>
        <authorList>
            <person name="Reyes-Chin-Wo S."/>
            <person name="Wang Z."/>
            <person name="Yang X."/>
            <person name="Kozik A."/>
            <person name="Arikit S."/>
            <person name="Song C."/>
            <person name="Xia L."/>
            <person name="Froenicke L."/>
            <person name="Lavelle D.O."/>
            <person name="Truco M.J."/>
            <person name="Xia R."/>
            <person name="Zhu S."/>
            <person name="Xu C."/>
            <person name="Xu H."/>
            <person name="Xu X."/>
            <person name="Cox K."/>
            <person name="Korf I."/>
            <person name="Meyers B.C."/>
            <person name="Michelmore R.W."/>
        </authorList>
    </citation>
    <scope>NUCLEOTIDE SEQUENCE [LARGE SCALE GENOMIC DNA]</scope>
    <source>
        <strain evidence="3">cv. Salinas</strain>
        <tissue evidence="2">Seedlings</tissue>
    </source>
</reference>
<evidence type="ECO:0000313" key="2">
    <source>
        <dbReference type="EMBL" id="KAJ0222984.1"/>
    </source>
</evidence>
<keyword evidence="3" id="KW-1185">Reference proteome</keyword>
<feature type="domain" description="Helitron helicase-like" evidence="1">
    <location>
        <begin position="222"/>
        <end position="346"/>
    </location>
</feature>
<dbReference type="InterPro" id="IPR025476">
    <property type="entry name" value="Helitron_helicase-like"/>
</dbReference>
<name>A0A9R1XRQ1_LACSA</name>
<dbReference type="AlphaFoldDB" id="A0A9R1XRQ1"/>
<accession>A0A9R1XRQ1</accession>
<dbReference type="Proteomes" id="UP000235145">
    <property type="component" value="Unassembled WGS sequence"/>
</dbReference>